<gene>
    <name evidence="12" type="ORF">GCM10025865_14360</name>
</gene>
<keyword evidence="13" id="KW-1185">Reference proteome</keyword>
<dbReference type="InterPro" id="IPR038770">
    <property type="entry name" value="Na+/solute_symporter_sf"/>
</dbReference>
<sequence>MDLSAGIALVVALGVLSQIVAGRLHLPSILVLLAAGLVIGPVTGVLDPDAVFGDALFPLVSLGVGLLLFEESLKLDFRRLHGGARRPVLLLVTVGAVLTGVGATLACYLVLDLTFLRSAVIGSILIVSGPTVVGPLLKVIRPKEPLGSVLAFEGIFIDPIGATIALIVANIALHEEPPRLFQTGFTGIWVGVLAALLYIVLVRWGRLPAGTEVVLAIALAMLTYSGAEAVHEEAGLFATVAMGIALANQRFINIEPLHEFGGHLGMLLVGSLFILLSARVEVGALQEFLLPALAITALLVLVLRPAVAGLSTFGTNLTGHERAMVGWMAPRGIVAASTASVFAIEFEKAGEPFPEVVPVVFAIILLTAIVYGLSGPFVAKGLGVRAEEPEVLDDDGVPVSVPGESTARRSLGAIRDAHARRRARQTGTIPRVQDDGPDPGAPGR</sequence>
<comment type="subcellular location">
    <subcellularLocation>
        <location evidence="1">Cell membrane</location>
        <topology evidence="1">Multi-pass membrane protein</topology>
    </subcellularLocation>
</comment>
<keyword evidence="6 10" id="KW-1133">Transmembrane helix</keyword>
<feature type="transmembrane region" description="Helical" evidence="10">
    <location>
        <begin position="149"/>
        <end position="173"/>
    </location>
</feature>
<dbReference type="Proteomes" id="UP001321475">
    <property type="component" value="Chromosome"/>
</dbReference>
<feature type="domain" description="Cation/H+ exchanger transmembrane" evidence="11">
    <location>
        <begin position="12"/>
        <end position="379"/>
    </location>
</feature>
<organism evidence="12 13">
    <name type="scientific">Paraoerskovia sediminicola</name>
    <dbReference type="NCBI Taxonomy" id="1138587"/>
    <lineage>
        <taxon>Bacteria</taxon>
        <taxon>Bacillati</taxon>
        <taxon>Actinomycetota</taxon>
        <taxon>Actinomycetes</taxon>
        <taxon>Micrococcales</taxon>
        <taxon>Cellulomonadaceae</taxon>
        <taxon>Paraoerskovia</taxon>
    </lineage>
</organism>
<evidence type="ECO:0000256" key="6">
    <source>
        <dbReference type="ARBA" id="ARBA00022989"/>
    </source>
</evidence>
<keyword evidence="3" id="KW-0050">Antiport</keyword>
<evidence type="ECO:0000256" key="3">
    <source>
        <dbReference type="ARBA" id="ARBA00022449"/>
    </source>
</evidence>
<feature type="transmembrane region" description="Helical" evidence="10">
    <location>
        <begin position="179"/>
        <end position="202"/>
    </location>
</feature>
<evidence type="ECO:0000256" key="7">
    <source>
        <dbReference type="ARBA" id="ARBA00023065"/>
    </source>
</evidence>
<feature type="transmembrane region" description="Helical" evidence="10">
    <location>
        <begin position="50"/>
        <end position="69"/>
    </location>
</feature>
<keyword evidence="2" id="KW-0813">Transport</keyword>
<feature type="region of interest" description="Disordered" evidence="9">
    <location>
        <begin position="393"/>
        <end position="444"/>
    </location>
</feature>
<dbReference type="PANTHER" id="PTHR32507">
    <property type="entry name" value="NA(+)/H(+) ANTIPORTER 1"/>
    <property type="match status" value="1"/>
</dbReference>
<evidence type="ECO:0000256" key="2">
    <source>
        <dbReference type="ARBA" id="ARBA00022448"/>
    </source>
</evidence>
<feature type="transmembrane region" description="Helical" evidence="10">
    <location>
        <begin position="89"/>
        <end position="111"/>
    </location>
</feature>
<evidence type="ECO:0000313" key="13">
    <source>
        <dbReference type="Proteomes" id="UP001321475"/>
    </source>
</evidence>
<dbReference type="RefSeq" id="WP_286219158.1">
    <property type="nucleotide sequence ID" value="NZ_AP027729.1"/>
</dbReference>
<keyword evidence="4" id="KW-1003">Cell membrane</keyword>
<protein>
    <recommendedName>
        <fullName evidence="11">Cation/H+ exchanger transmembrane domain-containing protein</fullName>
    </recommendedName>
</protein>
<dbReference type="Pfam" id="PF00999">
    <property type="entry name" value="Na_H_Exchanger"/>
    <property type="match status" value="1"/>
</dbReference>
<keyword evidence="7" id="KW-0406">Ion transport</keyword>
<dbReference type="EMBL" id="AP027729">
    <property type="protein sequence ID" value="BDZ42137.1"/>
    <property type="molecule type" value="Genomic_DNA"/>
</dbReference>
<evidence type="ECO:0000256" key="5">
    <source>
        <dbReference type="ARBA" id="ARBA00022692"/>
    </source>
</evidence>
<accession>A0ABM8G240</accession>
<dbReference type="Gene3D" id="1.20.1530.20">
    <property type="match status" value="1"/>
</dbReference>
<feature type="transmembrane region" description="Helical" evidence="10">
    <location>
        <begin position="325"/>
        <end position="344"/>
    </location>
</feature>
<evidence type="ECO:0000313" key="12">
    <source>
        <dbReference type="EMBL" id="BDZ42137.1"/>
    </source>
</evidence>
<feature type="transmembrane region" description="Helical" evidence="10">
    <location>
        <begin position="356"/>
        <end position="379"/>
    </location>
</feature>
<dbReference type="InterPro" id="IPR006153">
    <property type="entry name" value="Cation/H_exchanger_TM"/>
</dbReference>
<evidence type="ECO:0000256" key="10">
    <source>
        <dbReference type="SAM" id="Phobius"/>
    </source>
</evidence>
<feature type="transmembrane region" description="Helical" evidence="10">
    <location>
        <begin position="288"/>
        <end position="313"/>
    </location>
</feature>
<keyword evidence="8 10" id="KW-0472">Membrane</keyword>
<name>A0ABM8G240_9CELL</name>
<evidence type="ECO:0000256" key="1">
    <source>
        <dbReference type="ARBA" id="ARBA00004651"/>
    </source>
</evidence>
<evidence type="ECO:0000259" key="11">
    <source>
        <dbReference type="Pfam" id="PF00999"/>
    </source>
</evidence>
<keyword evidence="5 10" id="KW-0812">Transmembrane</keyword>
<dbReference type="PANTHER" id="PTHR32507:SF0">
    <property type="entry name" value="NA(+)_H(+) ANTIPORTER 2-RELATED"/>
    <property type="match status" value="1"/>
</dbReference>
<evidence type="ECO:0000256" key="9">
    <source>
        <dbReference type="SAM" id="MobiDB-lite"/>
    </source>
</evidence>
<feature type="transmembrane region" description="Helical" evidence="10">
    <location>
        <begin position="264"/>
        <end position="282"/>
    </location>
</feature>
<feature type="transmembrane region" description="Helical" evidence="10">
    <location>
        <begin position="117"/>
        <end position="137"/>
    </location>
</feature>
<reference evidence="13" key="1">
    <citation type="journal article" date="2019" name="Int. J. Syst. Evol. Microbiol.">
        <title>The Global Catalogue of Microorganisms (GCM) 10K type strain sequencing project: providing services to taxonomists for standard genome sequencing and annotation.</title>
        <authorList>
            <consortium name="The Broad Institute Genomics Platform"/>
            <consortium name="The Broad Institute Genome Sequencing Center for Infectious Disease"/>
            <person name="Wu L."/>
            <person name="Ma J."/>
        </authorList>
    </citation>
    <scope>NUCLEOTIDE SEQUENCE [LARGE SCALE GENOMIC DNA]</scope>
    <source>
        <strain evidence="13">NBRC 108565</strain>
    </source>
</reference>
<evidence type="ECO:0000256" key="4">
    <source>
        <dbReference type="ARBA" id="ARBA00022475"/>
    </source>
</evidence>
<evidence type="ECO:0000256" key="8">
    <source>
        <dbReference type="ARBA" id="ARBA00023136"/>
    </source>
</evidence>
<proteinExistence type="predicted"/>